<keyword evidence="2" id="KW-1185">Reference proteome</keyword>
<dbReference type="Proteomes" id="UP000789524">
    <property type="component" value="Unassembled WGS sequence"/>
</dbReference>
<organism evidence="1 2">
    <name type="scientific">Danaus chrysippus</name>
    <name type="common">African queen</name>
    <dbReference type="NCBI Taxonomy" id="151541"/>
    <lineage>
        <taxon>Eukaryota</taxon>
        <taxon>Metazoa</taxon>
        <taxon>Ecdysozoa</taxon>
        <taxon>Arthropoda</taxon>
        <taxon>Hexapoda</taxon>
        <taxon>Insecta</taxon>
        <taxon>Pterygota</taxon>
        <taxon>Neoptera</taxon>
        <taxon>Endopterygota</taxon>
        <taxon>Lepidoptera</taxon>
        <taxon>Glossata</taxon>
        <taxon>Ditrysia</taxon>
        <taxon>Papilionoidea</taxon>
        <taxon>Nymphalidae</taxon>
        <taxon>Danainae</taxon>
        <taxon>Danaini</taxon>
        <taxon>Danaina</taxon>
        <taxon>Danaus</taxon>
        <taxon>Anosia</taxon>
    </lineage>
</organism>
<dbReference type="AlphaFoldDB" id="A0A8J2MFF9"/>
<accession>A0A8J2MFF9</accession>
<name>A0A8J2MFF9_9NEOP</name>
<comment type="caution">
    <text evidence="1">The sequence shown here is derived from an EMBL/GenBank/DDBJ whole genome shotgun (WGS) entry which is preliminary data.</text>
</comment>
<dbReference type="EMBL" id="CAKASE010000043">
    <property type="protein sequence ID" value="CAG9558884.1"/>
    <property type="molecule type" value="Genomic_DNA"/>
</dbReference>
<reference evidence="1" key="1">
    <citation type="submission" date="2021-09" db="EMBL/GenBank/DDBJ databases">
        <authorList>
            <person name="Martin H S."/>
        </authorList>
    </citation>
    <scope>NUCLEOTIDE SEQUENCE</scope>
</reference>
<evidence type="ECO:0000313" key="1">
    <source>
        <dbReference type="EMBL" id="CAG9558884.1"/>
    </source>
</evidence>
<proteinExistence type="predicted"/>
<dbReference type="OrthoDB" id="10002384at2759"/>
<protein>
    <submittedName>
        <fullName evidence="1">(African queen) hypothetical protein</fullName>
    </submittedName>
</protein>
<gene>
    <name evidence="1" type="ORF">DCHRY22_LOCUS855</name>
</gene>
<evidence type="ECO:0000313" key="2">
    <source>
        <dbReference type="Proteomes" id="UP000789524"/>
    </source>
</evidence>
<sequence>MSKPSARNSKVCCDRYRKHFNGLNSCDRSFKKVKRVVISKKNICGSLREDETCSMGSLCHHNENKVHKNTTKSDMAFIERYSCKKIVDCCKKCGDTISDANIANNENKVNKQDYGQNSKIVKEGMKTSTYKNIKDKNHIYQFYKNEQFHESSDSFYPAEQTKCSSLKPIIEHSEKSCSAHTVFKISSNDCESEVDFIDPDNIDNIQKLKQFRNNNYFECHSAKSRISSKDNGGVLNHKCIYRFYLNDRLFPVPVYSDHHDNVRCMECQLPLKIKDEQNSVNGTIQAKVKLNNEVQDMMLMLPVKNSLIIQERRKDVKKEEDSLCFGIIKLNLNGDSIFNRNKPDNSLALRYQKGYEEHSRRKEYNYQSLMNDDVIII</sequence>